<dbReference type="PROSITE" id="PS50048">
    <property type="entry name" value="ZN2_CY6_FUNGAL_2"/>
    <property type="match status" value="1"/>
</dbReference>
<comment type="subcellular location">
    <subcellularLocation>
        <location evidence="1">Nucleus</location>
    </subcellularLocation>
</comment>
<evidence type="ECO:0000256" key="1">
    <source>
        <dbReference type="ARBA" id="ARBA00004123"/>
    </source>
</evidence>
<keyword evidence="3" id="KW-0238">DNA-binding</keyword>
<dbReference type="PROSITE" id="PS00463">
    <property type="entry name" value="ZN2_CY6_FUNGAL_1"/>
    <property type="match status" value="1"/>
</dbReference>
<dbReference type="InterPro" id="IPR036864">
    <property type="entry name" value="Zn2-C6_fun-type_DNA-bd_sf"/>
</dbReference>
<evidence type="ECO:0000256" key="3">
    <source>
        <dbReference type="ARBA" id="ARBA00023125"/>
    </source>
</evidence>
<dbReference type="PANTHER" id="PTHR46910">
    <property type="entry name" value="TRANSCRIPTION FACTOR PDR1"/>
    <property type="match status" value="1"/>
</dbReference>
<dbReference type="AlphaFoldDB" id="A0A8H7ELG4"/>
<comment type="caution">
    <text evidence="8">The sequence shown here is derived from an EMBL/GenBank/DDBJ whole genome shotgun (WGS) entry which is preliminary data.</text>
</comment>
<dbReference type="Pfam" id="PF00172">
    <property type="entry name" value="Zn_clus"/>
    <property type="match status" value="1"/>
</dbReference>
<reference evidence="8" key="1">
    <citation type="submission" date="2020-01" db="EMBL/GenBank/DDBJ databases">
        <title>Genome Sequencing of Three Apophysomyces-Like Fungal Strains Confirms a Novel Fungal Genus in the Mucoromycota with divergent Burkholderia-like Endosymbiotic Bacteria.</title>
        <authorList>
            <person name="Stajich J.E."/>
            <person name="Macias A.M."/>
            <person name="Carter-House D."/>
            <person name="Lovett B."/>
            <person name="Kasson L.R."/>
            <person name="Berry K."/>
            <person name="Grigoriev I."/>
            <person name="Chang Y."/>
            <person name="Spatafora J."/>
            <person name="Kasson M.T."/>
        </authorList>
    </citation>
    <scope>NUCLEOTIDE SEQUENCE</scope>
    <source>
        <strain evidence="8">NRRL A-21654</strain>
    </source>
</reference>
<dbReference type="GO" id="GO:0006351">
    <property type="term" value="P:DNA-templated transcription"/>
    <property type="evidence" value="ECO:0007669"/>
    <property type="project" value="InterPro"/>
</dbReference>
<dbReference type="Proteomes" id="UP000605846">
    <property type="component" value="Unassembled WGS sequence"/>
</dbReference>
<feature type="region of interest" description="Disordered" evidence="6">
    <location>
        <begin position="736"/>
        <end position="774"/>
    </location>
</feature>
<dbReference type="SMART" id="SM00906">
    <property type="entry name" value="Fungal_trans"/>
    <property type="match status" value="1"/>
</dbReference>
<feature type="region of interest" description="Disordered" evidence="6">
    <location>
        <begin position="98"/>
        <end position="118"/>
    </location>
</feature>
<organism evidence="8 9">
    <name type="scientific">Apophysomyces ossiformis</name>
    <dbReference type="NCBI Taxonomy" id="679940"/>
    <lineage>
        <taxon>Eukaryota</taxon>
        <taxon>Fungi</taxon>
        <taxon>Fungi incertae sedis</taxon>
        <taxon>Mucoromycota</taxon>
        <taxon>Mucoromycotina</taxon>
        <taxon>Mucoromycetes</taxon>
        <taxon>Mucorales</taxon>
        <taxon>Mucorineae</taxon>
        <taxon>Mucoraceae</taxon>
        <taxon>Apophysomyces</taxon>
    </lineage>
</organism>
<dbReference type="InterPro" id="IPR001138">
    <property type="entry name" value="Zn2Cys6_DnaBD"/>
</dbReference>
<dbReference type="InterPro" id="IPR050987">
    <property type="entry name" value="AtrR-like"/>
</dbReference>
<feature type="compositionally biased region" description="Polar residues" evidence="6">
    <location>
        <begin position="98"/>
        <end position="115"/>
    </location>
</feature>
<evidence type="ECO:0000313" key="8">
    <source>
        <dbReference type="EMBL" id="KAF7721590.1"/>
    </source>
</evidence>
<dbReference type="CDD" id="cd00067">
    <property type="entry name" value="GAL4"/>
    <property type="match status" value="1"/>
</dbReference>
<dbReference type="SMART" id="SM00066">
    <property type="entry name" value="GAL4"/>
    <property type="match status" value="1"/>
</dbReference>
<name>A0A8H7ELG4_9FUNG</name>
<dbReference type="Gene3D" id="4.10.240.10">
    <property type="entry name" value="Zn(2)-C6 fungal-type DNA-binding domain"/>
    <property type="match status" value="1"/>
</dbReference>
<dbReference type="GO" id="GO:0005634">
    <property type="term" value="C:nucleus"/>
    <property type="evidence" value="ECO:0007669"/>
    <property type="project" value="UniProtKB-SubCell"/>
</dbReference>
<dbReference type="OrthoDB" id="3362851at2759"/>
<dbReference type="CDD" id="cd12148">
    <property type="entry name" value="fungal_TF_MHR"/>
    <property type="match status" value="1"/>
</dbReference>
<dbReference type="InterPro" id="IPR007219">
    <property type="entry name" value="XnlR_reg_dom"/>
</dbReference>
<accession>A0A8H7ELG4</accession>
<feature type="coiled-coil region" evidence="5">
    <location>
        <begin position="64"/>
        <end position="91"/>
    </location>
</feature>
<feature type="compositionally biased region" description="Low complexity" evidence="6">
    <location>
        <begin position="736"/>
        <end position="757"/>
    </location>
</feature>
<dbReference type="GO" id="GO:0008270">
    <property type="term" value="F:zinc ion binding"/>
    <property type="evidence" value="ECO:0007669"/>
    <property type="project" value="InterPro"/>
</dbReference>
<evidence type="ECO:0000256" key="2">
    <source>
        <dbReference type="ARBA" id="ARBA00022723"/>
    </source>
</evidence>
<keyword evidence="5" id="KW-0175">Coiled coil</keyword>
<gene>
    <name evidence="8" type="ORF">EC973_004461</name>
</gene>
<dbReference type="GO" id="GO:0000981">
    <property type="term" value="F:DNA-binding transcription factor activity, RNA polymerase II-specific"/>
    <property type="evidence" value="ECO:0007669"/>
    <property type="project" value="InterPro"/>
</dbReference>
<evidence type="ECO:0000256" key="5">
    <source>
        <dbReference type="SAM" id="Coils"/>
    </source>
</evidence>
<protein>
    <recommendedName>
        <fullName evidence="7">Zn(2)-C6 fungal-type domain-containing protein</fullName>
    </recommendedName>
</protein>
<dbReference type="PANTHER" id="PTHR46910:SF3">
    <property type="entry name" value="HALOTOLERANCE PROTEIN 9-RELATED"/>
    <property type="match status" value="1"/>
</dbReference>
<dbReference type="SUPFAM" id="SSF57701">
    <property type="entry name" value="Zn2/Cys6 DNA-binding domain"/>
    <property type="match status" value="1"/>
</dbReference>
<dbReference type="GO" id="GO:0003677">
    <property type="term" value="F:DNA binding"/>
    <property type="evidence" value="ECO:0007669"/>
    <property type="project" value="UniProtKB-KW"/>
</dbReference>
<sequence length="834" mass="94256">MPQTHSSASGSTASKKIRMTMACERCRCKKVKCDFAHPTCTRCQQANVTCSYDGSATQVDLFNFIKLNETVDTLQQRVQSIESDIKDVRTNTRYVANEVRQSTQTGKDDQQSSSLKRSRPLHSIAGLIDTGRAQWSLSLTPRGLRIDTNIVSLHDLYDMLLSGLSHLEIDGCETQDLSTSSQSSSGSITDSNSANKTTIARKKSLWKCRLKTFPLYSAWEPYTGTEPNHRDRQPREQLSEETRQHMMDIYCTCFLCLPSIGRSGSVADQYRNGTLDPLLTNTILAWTARHAAIYHDLFPGKDPNVVGEPFFQAAKEMLKDRFMTTNVDTMHSLIIMYVYAIGKPGEKRNETESEAYIYLGLAVRMCLDLKMHQEPTSDDPIQCERHRRFFWVLYFLETLCSIHSDRPFSLPSEDTITVDYPNLMPSEVGEVRWRVEFMIQRFRITRIYRDIIYKTAEEKPLLSSISALDKELQDWYENLPPHFKYSKGDINKRNWQSASFREQACIKLNFEYNFQLCQLYGLFLSKSIDEEHPSAIDVLSREVSLKAADTMVELLECWTQLEQLWCHFSLETLMMAATIYGNCLQNPNETAWAKTQLEKIANILYTSPLRHHKYVIGLVRRIQSMFVEQMGTTLELQETPTPDMKREDPVAFSAEPGHVVPSRLVPCVLDVASASSAFDLHKTNTICNAEAMQFSSFMYNTELIDYASDGMIGMLNGHDPTNTTTSNTTTTITTTTTNTQSTFSSPDFVSSSTSPPSWGGGAGTPTGPTGIGPHAQEQQFMISSSSPYPITHPKFGLNPQQYMAMSTASTSPSVLYNETNKTYNDNLNNGFGYY</sequence>
<dbReference type="Pfam" id="PF04082">
    <property type="entry name" value="Fungal_trans"/>
    <property type="match status" value="1"/>
</dbReference>
<proteinExistence type="predicted"/>
<dbReference type="EMBL" id="JABAYA010000250">
    <property type="protein sequence ID" value="KAF7721590.1"/>
    <property type="molecule type" value="Genomic_DNA"/>
</dbReference>
<evidence type="ECO:0000256" key="4">
    <source>
        <dbReference type="ARBA" id="ARBA00023242"/>
    </source>
</evidence>
<feature type="domain" description="Zn(2)-C6 fungal-type" evidence="7">
    <location>
        <begin position="22"/>
        <end position="52"/>
    </location>
</feature>
<keyword evidence="2" id="KW-0479">Metal-binding</keyword>
<keyword evidence="4" id="KW-0539">Nucleus</keyword>
<evidence type="ECO:0000256" key="6">
    <source>
        <dbReference type="SAM" id="MobiDB-lite"/>
    </source>
</evidence>
<evidence type="ECO:0000259" key="7">
    <source>
        <dbReference type="PROSITE" id="PS50048"/>
    </source>
</evidence>
<evidence type="ECO:0000313" key="9">
    <source>
        <dbReference type="Proteomes" id="UP000605846"/>
    </source>
</evidence>
<keyword evidence="9" id="KW-1185">Reference proteome</keyword>